<keyword evidence="7 12" id="KW-0249">Electron transport</keyword>
<dbReference type="AlphaFoldDB" id="A0A4P9Z621"/>
<keyword evidence="8 12" id="KW-1133">Transmembrane helix</keyword>
<evidence type="ECO:0000256" key="7">
    <source>
        <dbReference type="ARBA" id="ARBA00022982"/>
    </source>
</evidence>
<feature type="transmembrane region" description="Helical" evidence="12">
    <location>
        <begin position="20"/>
        <end position="37"/>
    </location>
</feature>
<keyword evidence="14" id="KW-1185">Reference proteome</keyword>
<evidence type="ECO:0000313" key="14">
    <source>
        <dbReference type="Proteomes" id="UP000278143"/>
    </source>
</evidence>
<comment type="subunit">
    <text evidence="12">Component of the ubiquinol-cytochrome c oxidoreductase (cytochrome b-c1 complex, complex III, CIII), a multisubunit enzyme composed of 3 respiratory subunits cytochrome b, cytochrome c1 and Rieske protein, 2 core protein subunits, and additional low-molecular weight protein subunits.</text>
</comment>
<evidence type="ECO:0000256" key="12">
    <source>
        <dbReference type="RuleBase" id="RU368056"/>
    </source>
</evidence>
<keyword evidence="4 12" id="KW-0679">Respiratory chain</keyword>
<dbReference type="EMBL" id="KZ989119">
    <property type="protein sequence ID" value="RKP28103.1"/>
    <property type="molecule type" value="Genomic_DNA"/>
</dbReference>
<dbReference type="GO" id="GO:0005743">
    <property type="term" value="C:mitochondrial inner membrane"/>
    <property type="evidence" value="ECO:0007669"/>
    <property type="project" value="UniProtKB-SubCell"/>
</dbReference>
<dbReference type="Proteomes" id="UP000278143">
    <property type="component" value="Unassembled WGS sequence"/>
</dbReference>
<evidence type="ECO:0000256" key="2">
    <source>
        <dbReference type="ARBA" id="ARBA00007856"/>
    </source>
</evidence>
<dbReference type="Pfam" id="PF05365">
    <property type="entry name" value="UCR_UQCRX_QCR9"/>
    <property type="match status" value="1"/>
</dbReference>
<protein>
    <recommendedName>
        <fullName evidence="11 12">Complex III subunit 9</fullName>
    </recommendedName>
</protein>
<evidence type="ECO:0000256" key="10">
    <source>
        <dbReference type="ARBA" id="ARBA00023136"/>
    </source>
</evidence>
<accession>A0A4P9Z621</accession>
<dbReference type="FunFam" id="1.20.5.260:FF:000001">
    <property type="entry name" value="Cytochrome b-c1 complex subunit 9"/>
    <property type="match status" value="1"/>
</dbReference>
<dbReference type="GO" id="GO:0045275">
    <property type="term" value="C:respiratory chain complex III"/>
    <property type="evidence" value="ECO:0007669"/>
    <property type="project" value="UniProtKB-UniRule"/>
</dbReference>
<dbReference type="SUPFAM" id="SSF81514">
    <property type="entry name" value="Subunit X (non-heme 7 kDa protein) of cytochrome bc1 complex (Ubiquinol-cytochrome c reductase)"/>
    <property type="match status" value="1"/>
</dbReference>
<comment type="function">
    <text evidence="12">Component of the ubiquinol-cytochrome c oxidoreductase, a multisubunit transmembrane complex that is part of the mitochondrial electron transport chain which drives oxidative phosphorylation. The complex plays an important role in the uptake of multiple carbon sources present in different host niches.</text>
</comment>
<comment type="subcellular location">
    <subcellularLocation>
        <location evidence="1 12">Mitochondrion inner membrane</location>
        <topology evidence="1 12">Single-pass membrane protein</topology>
    </subcellularLocation>
</comment>
<dbReference type="PANTHER" id="PTHR12980">
    <property type="entry name" value="UBIQUINOL-CYTOCHROME C REDUCTASE COMPLEX, SUBUNIT X"/>
    <property type="match status" value="1"/>
</dbReference>
<keyword evidence="10 12" id="KW-0472">Membrane</keyword>
<evidence type="ECO:0000256" key="8">
    <source>
        <dbReference type="ARBA" id="ARBA00022989"/>
    </source>
</evidence>
<evidence type="ECO:0000256" key="5">
    <source>
        <dbReference type="ARBA" id="ARBA00022692"/>
    </source>
</evidence>
<name>A0A4P9Z621_9FUNG</name>
<keyword evidence="5 12" id="KW-0812">Transmembrane</keyword>
<dbReference type="InterPro" id="IPR008027">
    <property type="entry name" value="QCR9"/>
</dbReference>
<keyword evidence="6 12" id="KW-0999">Mitochondrion inner membrane</keyword>
<evidence type="ECO:0000256" key="9">
    <source>
        <dbReference type="ARBA" id="ARBA00023128"/>
    </source>
</evidence>
<evidence type="ECO:0000313" key="13">
    <source>
        <dbReference type="EMBL" id="RKP28103.1"/>
    </source>
</evidence>
<keyword evidence="9 12" id="KW-0496">Mitochondrion</keyword>
<evidence type="ECO:0000256" key="4">
    <source>
        <dbReference type="ARBA" id="ARBA00022660"/>
    </source>
</evidence>
<dbReference type="InterPro" id="IPR036656">
    <property type="entry name" value="QCR9_sf"/>
</dbReference>
<evidence type="ECO:0000256" key="11">
    <source>
        <dbReference type="ARBA" id="ARBA00044247"/>
    </source>
</evidence>
<evidence type="ECO:0000256" key="1">
    <source>
        <dbReference type="ARBA" id="ARBA00004434"/>
    </source>
</evidence>
<evidence type="ECO:0000256" key="6">
    <source>
        <dbReference type="ARBA" id="ARBA00022792"/>
    </source>
</evidence>
<sequence>MSALGKFNHLLVNTLFKRNSVFLTGIFAGAFAFEVGYDGLTDRIWRRLNEGRTWDDIKDRYTS</sequence>
<dbReference type="OrthoDB" id="44067at2759"/>
<organism evidence="13 14">
    <name type="scientific">Syncephalis pseudoplumigaleata</name>
    <dbReference type="NCBI Taxonomy" id="1712513"/>
    <lineage>
        <taxon>Eukaryota</taxon>
        <taxon>Fungi</taxon>
        <taxon>Fungi incertae sedis</taxon>
        <taxon>Zoopagomycota</taxon>
        <taxon>Zoopagomycotina</taxon>
        <taxon>Zoopagomycetes</taxon>
        <taxon>Zoopagales</taxon>
        <taxon>Piptocephalidaceae</taxon>
        <taxon>Syncephalis</taxon>
    </lineage>
</organism>
<keyword evidence="3 12" id="KW-0813">Transport</keyword>
<dbReference type="PANTHER" id="PTHR12980:SF0">
    <property type="entry name" value="CYTOCHROME B-C1 COMPLEX SUBUNIT 9"/>
    <property type="match status" value="1"/>
</dbReference>
<evidence type="ECO:0000256" key="3">
    <source>
        <dbReference type="ARBA" id="ARBA00022448"/>
    </source>
</evidence>
<dbReference type="GO" id="GO:0006122">
    <property type="term" value="P:mitochondrial electron transport, ubiquinol to cytochrome c"/>
    <property type="evidence" value="ECO:0007669"/>
    <property type="project" value="UniProtKB-UniRule"/>
</dbReference>
<dbReference type="Gene3D" id="1.20.5.260">
    <property type="entry name" value="Cytochrome b-c1 complex subunit 9"/>
    <property type="match status" value="1"/>
</dbReference>
<gene>
    <name evidence="13" type="ORF">SYNPS1DRAFT_11733</name>
</gene>
<comment type="similarity">
    <text evidence="2 12">Belongs to the UQCR10/QCR9 family.</text>
</comment>
<reference evidence="14" key="1">
    <citation type="journal article" date="2018" name="Nat. Microbiol.">
        <title>Leveraging single-cell genomics to expand the fungal tree of life.</title>
        <authorList>
            <person name="Ahrendt S.R."/>
            <person name="Quandt C.A."/>
            <person name="Ciobanu D."/>
            <person name="Clum A."/>
            <person name="Salamov A."/>
            <person name="Andreopoulos B."/>
            <person name="Cheng J.F."/>
            <person name="Woyke T."/>
            <person name="Pelin A."/>
            <person name="Henrissat B."/>
            <person name="Reynolds N.K."/>
            <person name="Benny G.L."/>
            <person name="Smith M.E."/>
            <person name="James T.Y."/>
            <person name="Grigoriev I.V."/>
        </authorList>
    </citation>
    <scope>NUCLEOTIDE SEQUENCE [LARGE SCALE GENOMIC DNA]</scope>
    <source>
        <strain evidence="14">Benny S71-1</strain>
    </source>
</reference>
<proteinExistence type="inferred from homology"/>